<sequence length="354" mass="37319">MNRTLRIVIAAAVGILVVTGGIVAALGAGRDHFRTADPTATATPSHAASRTPTPRASSPTATPKPSVTRGGSPFTGLPMGGSAPKRVLAVKIDNVPAARPATGLSRADIVYVEPVEGGLARILAVFSSRVPAALGPVRSARESDIELLRQYGRPAFAYSGANSTVLSRLAKAPAYDVSPAHAGSAYFRGSSRPAPHNLYARPGQLLARAPKASTARDIGFRFGGRPAGGRAVATHRVSYPSFRADFRWSAKQHRWRVSMDGTPLRATDGAPPTPATVVVQYANVRRSALKDSAGNYSPYTETVGSGRALVLRDGRAYDARWSRPRAAAGTRFTTNSGRPMTFAPGQTWVVFAPR</sequence>
<dbReference type="EMBL" id="JACBZH010000001">
    <property type="protein sequence ID" value="NYH93376.1"/>
    <property type="molecule type" value="Genomic_DNA"/>
</dbReference>
<feature type="region of interest" description="Disordered" evidence="1">
    <location>
        <begin position="35"/>
        <end position="80"/>
    </location>
</feature>
<dbReference type="Pfam" id="PF17479">
    <property type="entry name" value="DUF3048_C"/>
    <property type="match status" value="1"/>
</dbReference>
<evidence type="ECO:0000313" key="4">
    <source>
        <dbReference type="EMBL" id="NYH93376.1"/>
    </source>
</evidence>
<organism evidence="4 5">
    <name type="scientific">Actinopolymorpha rutila</name>
    <dbReference type="NCBI Taxonomy" id="446787"/>
    <lineage>
        <taxon>Bacteria</taxon>
        <taxon>Bacillati</taxon>
        <taxon>Actinomycetota</taxon>
        <taxon>Actinomycetes</taxon>
        <taxon>Propionibacteriales</taxon>
        <taxon>Actinopolymorphaceae</taxon>
        <taxon>Actinopolymorpha</taxon>
    </lineage>
</organism>
<dbReference type="Proteomes" id="UP000579605">
    <property type="component" value="Unassembled WGS sequence"/>
</dbReference>
<evidence type="ECO:0008006" key="6">
    <source>
        <dbReference type="Google" id="ProtNLM"/>
    </source>
</evidence>
<evidence type="ECO:0000259" key="2">
    <source>
        <dbReference type="Pfam" id="PF11258"/>
    </source>
</evidence>
<keyword evidence="5" id="KW-1185">Reference proteome</keyword>
<dbReference type="InterPro" id="IPR023158">
    <property type="entry name" value="YerB-like_sf"/>
</dbReference>
<evidence type="ECO:0000313" key="5">
    <source>
        <dbReference type="Proteomes" id="UP000579605"/>
    </source>
</evidence>
<dbReference type="AlphaFoldDB" id="A0A852ZXC6"/>
<name>A0A852ZXC6_9ACTN</name>
<dbReference type="SUPFAM" id="SSF159774">
    <property type="entry name" value="YerB-like"/>
    <property type="match status" value="1"/>
</dbReference>
<proteinExistence type="predicted"/>
<accession>A0A852ZXC6</accession>
<protein>
    <recommendedName>
        <fullName evidence="6">DUF3048 domain-containing protein</fullName>
    </recommendedName>
</protein>
<gene>
    <name evidence="4" type="ORF">F4554_006014</name>
</gene>
<feature type="domain" description="DUF3048" evidence="2">
    <location>
        <begin position="74"/>
        <end position="212"/>
    </location>
</feature>
<feature type="compositionally biased region" description="Low complexity" evidence="1">
    <location>
        <begin position="36"/>
        <end position="66"/>
    </location>
</feature>
<dbReference type="Pfam" id="PF11258">
    <property type="entry name" value="DUF3048"/>
    <property type="match status" value="1"/>
</dbReference>
<evidence type="ECO:0000259" key="3">
    <source>
        <dbReference type="Pfam" id="PF17479"/>
    </source>
</evidence>
<dbReference type="InterPro" id="IPR035328">
    <property type="entry name" value="DUF3048_C"/>
</dbReference>
<reference evidence="4 5" key="1">
    <citation type="submission" date="2020-07" db="EMBL/GenBank/DDBJ databases">
        <title>Sequencing the genomes of 1000 actinobacteria strains.</title>
        <authorList>
            <person name="Klenk H.-P."/>
        </authorList>
    </citation>
    <scope>NUCLEOTIDE SEQUENCE [LARGE SCALE GENOMIC DNA]</scope>
    <source>
        <strain evidence="4 5">DSM 18448</strain>
    </source>
</reference>
<feature type="domain" description="DUF3048" evidence="3">
    <location>
        <begin position="244"/>
        <end position="349"/>
    </location>
</feature>
<comment type="caution">
    <text evidence="4">The sequence shown here is derived from an EMBL/GenBank/DDBJ whole genome shotgun (WGS) entry which is preliminary data.</text>
</comment>
<dbReference type="Gene3D" id="3.50.90.10">
    <property type="entry name" value="YerB-like"/>
    <property type="match status" value="1"/>
</dbReference>
<dbReference type="RefSeq" id="WP_179790910.1">
    <property type="nucleotide sequence ID" value="NZ_BAAARR010000045.1"/>
</dbReference>
<dbReference type="InterPro" id="IPR021416">
    <property type="entry name" value="DUF3048_N"/>
</dbReference>
<evidence type="ECO:0000256" key="1">
    <source>
        <dbReference type="SAM" id="MobiDB-lite"/>
    </source>
</evidence>